<dbReference type="EMBL" id="FLYE01000005">
    <property type="protein sequence ID" value="SCA55837.1"/>
    <property type="molecule type" value="Genomic_DNA"/>
</dbReference>
<feature type="domain" description="CzcB-like barrel-sandwich hybrid" evidence="3">
    <location>
        <begin position="71"/>
        <end position="250"/>
    </location>
</feature>
<dbReference type="GO" id="GO:1990281">
    <property type="term" value="C:efflux pump complex"/>
    <property type="evidence" value="ECO:0007669"/>
    <property type="project" value="TreeGrafter"/>
</dbReference>
<protein>
    <submittedName>
        <fullName evidence="4">Putative HlyD family secretion protein</fullName>
    </submittedName>
</protein>
<dbReference type="Gene3D" id="2.40.30.170">
    <property type="match status" value="1"/>
</dbReference>
<feature type="coiled-coil region" evidence="2">
    <location>
        <begin position="193"/>
        <end position="227"/>
    </location>
</feature>
<proteinExistence type="inferred from homology"/>
<organism evidence="4 5">
    <name type="scientific">Candidatus Terasakiella magnetica</name>
    <dbReference type="NCBI Taxonomy" id="1867952"/>
    <lineage>
        <taxon>Bacteria</taxon>
        <taxon>Pseudomonadati</taxon>
        <taxon>Pseudomonadota</taxon>
        <taxon>Alphaproteobacteria</taxon>
        <taxon>Rhodospirillales</taxon>
        <taxon>Terasakiellaceae</taxon>
        <taxon>Terasakiella</taxon>
    </lineage>
</organism>
<evidence type="ECO:0000256" key="1">
    <source>
        <dbReference type="ARBA" id="ARBA00009477"/>
    </source>
</evidence>
<reference evidence="4 5" key="1">
    <citation type="submission" date="2016-07" db="EMBL/GenBank/DDBJ databases">
        <authorList>
            <person name="Lefevre C.T."/>
        </authorList>
    </citation>
    <scope>NUCLEOTIDE SEQUENCE [LARGE SCALE GENOMIC DNA]</scope>
    <source>
        <strain evidence="4">PR1</strain>
    </source>
</reference>
<evidence type="ECO:0000313" key="5">
    <source>
        <dbReference type="Proteomes" id="UP000231658"/>
    </source>
</evidence>
<comment type="similarity">
    <text evidence="1">Belongs to the membrane fusion protein (MFP) (TC 8.A.1) family.</text>
</comment>
<evidence type="ECO:0000256" key="2">
    <source>
        <dbReference type="SAM" id="Coils"/>
    </source>
</evidence>
<accession>A0A1C3REX6</accession>
<dbReference type="Gene3D" id="2.40.420.20">
    <property type="match status" value="1"/>
</dbReference>
<sequence>MEIWQRFKKPLIAVGIVVAAIAIFAVLKATKPQTPLKEVEERFWPVQTQEVAFGDVKPILQSYGEIRAGREAELRAQVSGTVISVHNDLGDGASVRAGDVLVTIDGFDYLATEKERHADLKEAEAKLEEFKTMLVGEEKLQPVDKRQVNLASREVERQRKLLKRSAVSKKAYDDALTNLNDRKQKLLVREQTIARYKSQVIQAESSLEKAKTALSKAQRDVADTQLKAPFEGFLTDTDVTAGKQVSTSDRLGRLISLERLEVSFHVSEADYARLTRLNDLKGRKVSVNVRRGDKIASYEAEIIRIDARVDATTGGRKVFGTLSGLTLNTDLRPGVFVEVGIPDETYQNVVSLPARAVHDNSFVYVVKDGRLYQRQIKVAARDGANMLISEGLQGGDIICVTRFAEMGIGVKVMIK</sequence>
<dbReference type="Proteomes" id="UP000231658">
    <property type="component" value="Unassembled WGS sequence"/>
</dbReference>
<dbReference type="NCBIfam" id="TIGR01730">
    <property type="entry name" value="RND_mfp"/>
    <property type="match status" value="1"/>
</dbReference>
<dbReference type="GO" id="GO:0015562">
    <property type="term" value="F:efflux transmembrane transporter activity"/>
    <property type="evidence" value="ECO:0007669"/>
    <property type="project" value="TreeGrafter"/>
</dbReference>
<keyword evidence="2" id="KW-0175">Coiled coil</keyword>
<dbReference type="InterPro" id="IPR006143">
    <property type="entry name" value="RND_pump_MFP"/>
</dbReference>
<dbReference type="STRING" id="1867952.MTBPR1_130033"/>
<dbReference type="OrthoDB" id="9813967at2"/>
<dbReference type="Gene3D" id="2.40.50.100">
    <property type="match status" value="1"/>
</dbReference>
<dbReference type="SUPFAM" id="SSF111369">
    <property type="entry name" value="HlyD-like secretion proteins"/>
    <property type="match status" value="1"/>
</dbReference>
<dbReference type="InterPro" id="IPR058647">
    <property type="entry name" value="BSH_CzcB-like"/>
</dbReference>
<keyword evidence="5" id="KW-1185">Reference proteome</keyword>
<dbReference type="PANTHER" id="PTHR30469">
    <property type="entry name" value="MULTIDRUG RESISTANCE PROTEIN MDTA"/>
    <property type="match status" value="1"/>
</dbReference>
<dbReference type="Pfam" id="PF25973">
    <property type="entry name" value="BSH_CzcB"/>
    <property type="match status" value="1"/>
</dbReference>
<dbReference type="RefSeq" id="WP_069186538.1">
    <property type="nucleotide sequence ID" value="NZ_FLYE01000005.1"/>
</dbReference>
<gene>
    <name evidence="4" type="ORF">MTBPR1_130033</name>
</gene>
<dbReference type="Gene3D" id="1.10.287.470">
    <property type="entry name" value="Helix hairpin bin"/>
    <property type="match status" value="1"/>
</dbReference>
<evidence type="ECO:0000313" key="4">
    <source>
        <dbReference type="EMBL" id="SCA55837.1"/>
    </source>
</evidence>
<dbReference type="PANTHER" id="PTHR30469:SF15">
    <property type="entry name" value="HLYD FAMILY OF SECRETION PROTEINS"/>
    <property type="match status" value="1"/>
</dbReference>
<dbReference type="AlphaFoldDB" id="A0A1C3REX6"/>
<name>A0A1C3REX6_9PROT</name>
<evidence type="ECO:0000259" key="3">
    <source>
        <dbReference type="Pfam" id="PF25973"/>
    </source>
</evidence>